<evidence type="ECO:0000256" key="2">
    <source>
        <dbReference type="ARBA" id="ARBA00012571"/>
    </source>
</evidence>
<gene>
    <name evidence="6" type="ORF">MCHLO_12453</name>
</gene>
<keyword evidence="3" id="KW-1015">Disulfide bond</keyword>
<dbReference type="InterPro" id="IPR018188">
    <property type="entry name" value="RNase_T2_His_AS_1"/>
</dbReference>
<dbReference type="InterPro" id="IPR033130">
    <property type="entry name" value="RNase_T2_His_AS_2"/>
</dbReference>
<dbReference type="PANTHER" id="PTHR11240:SF22">
    <property type="entry name" value="RIBONUCLEASE T2"/>
    <property type="match status" value="1"/>
</dbReference>
<reference evidence="6" key="1">
    <citation type="submission" date="2014-09" db="EMBL/GenBank/DDBJ databases">
        <title>Genome sequence of the luminous mushroom Mycena chlorophos for searching fungal bioluminescence genes.</title>
        <authorList>
            <person name="Tanaka Y."/>
            <person name="Kasuga D."/>
            <person name="Oba Y."/>
            <person name="Hase S."/>
            <person name="Sato K."/>
            <person name="Oba Y."/>
            <person name="Sakakibara Y."/>
        </authorList>
    </citation>
    <scope>NUCLEOTIDE SEQUENCE</scope>
</reference>
<evidence type="ECO:0000256" key="5">
    <source>
        <dbReference type="SAM" id="MobiDB-lite"/>
    </source>
</evidence>
<dbReference type="Gene3D" id="3.90.730.10">
    <property type="entry name" value="Ribonuclease T2-like"/>
    <property type="match status" value="1"/>
</dbReference>
<comment type="similarity">
    <text evidence="1 4">Belongs to the RNase T2 family.</text>
</comment>
<dbReference type="PROSITE" id="PS00530">
    <property type="entry name" value="RNASE_T2_1"/>
    <property type="match status" value="1"/>
</dbReference>
<feature type="region of interest" description="Disordered" evidence="5">
    <location>
        <begin position="299"/>
        <end position="350"/>
    </location>
</feature>
<organism evidence="6 7">
    <name type="scientific">Mycena chlorophos</name>
    <name type="common">Agaric fungus</name>
    <name type="synonym">Agaricus chlorophos</name>
    <dbReference type="NCBI Taxonomy" id="658473"/>
    <lineage>
        <taxon>Eukaryota</taxon>
        <taxon>Fungi</taxon>
        <taxon>Dikarya</taxon>
        <taxon>Basidiomycota</taxon>
        <taxon>Agaricomycotina</taxon>
        <taxon>Agaricomycetes</taxon>
        <taxon>Agaricomycetidae</taxon>
        <taxon>Agaricales</taxon>
        <taxon>Marasmiineae</taxon>
        <taxon>Mycenaceae</taxon>
        <taxon>Mycena</taxon>
    </lineage>
</organism>
<dbReference type="InterPro" id="IPR033697">
    <property type="entry name" value="Ribonuclease_T2_eukaryotic"/>
</dbReference>
<dbReference type="PANTHER" id="PTHR11240">
    <property type="entry name" value="RIBONUCLEASE T2"/>
    <property type="match status" value="1"/>
</dbReference>
<dbReference type="EC" id="4.6.1.19" evidence="2"/>
<feature type="compositionally biased region" description="Basic and acidic residues" evidence="5">
    <location>
        <begin position="339"/>
        <end position="350"/>
    </location>
</feature>
<evidence type="ECO:0000256" key="3">
    <source>
        <dbReference type="ARBA" id="ARBA00023157"/>
    </source>
</evidence>
<keyword evidence="7" id="KW-1185">Reference proteome</keyword>
<sequence>MDIAQGAYSSNERRTCALFLPLASRILLLSLTHSESQLAMTPYRGWLSVKLTAAVVLVLAHLAHAQNDKQKPLAAATGGTDCPADSPLSCSANAADEAGSCCLESPGGLLLQTQFWDTDPATGPSDSWTIHGLWPDDCDLKYQEKCDPSRAYTDIGGLLSAQGAQSTLDYMQTYWVDINGKDETFWEHEWATHGTCYATLNPSCLPAGSPQGAEAVAFFTDVVNLFQTLPTYTWLANAGITPSDSKTYTLEELTSALQSRAGVKPTLDCESDTLDSVAYYFNLRGSLLADSPGFVAIDAPEDGTCPQTGIKYPPKSEAGGGDGDRETPSRHKRRHHKKEGNDERKRHEEL</sequence>
<evidence type="ECO:0000313" key="7">
    <source>
        <dbReference type="Proteomes" id="UP000815677"/>
    </source>
</evidence>
<evidence type="ECO:0000256" key="4">
    <source>
        <dbReference type="RuleBase" id="RU004328"/>
    </source>
</evidence>
<dbReference type="PROSITE" id="PS00531">
    <property type="entry name" value="RNASE_T2_2"/>
    <property type="match status" value="1"/>
</dbReference>
<dbReference type="EMBL" id="DF849094">
    <property type="protein sequence ID" value="GAT55723.1"/>
    <property type="molecule type" value="Genomic_DNA"/>
</dbReference>
<evidence type="ECO:0000313" key="6">
    <source>
        <dbReference type="EMBL" id="GAT55723.1"/>
    </source>
</evidence>
<dbReference type="CDD" id="cd01061">
    <property type="entry name" value="RNase_T2_euk"/>
    <property type="match status" value="1"/>
</dbReference>
<dbReference type="Pfam" id="PF00445">
    <property type="entry name" value="Ribonuclease_T2"/>
    <property type="match status" value="1"/>
</dbReference>
<dbReference type="InterPro" id="IPR001568">
    <property type="entry name" value="RNase_T2-like"/>
</dbReference>
<dbReference type="InterPro" id="IPR036430">
    <property type="entry name" value="RNase_T2-like_sf"/>
</dbReference>
<evidence type="ECO:0000256" key="1">
    <source>
        <dbReference type="ARBA" id="ARBA00007469"/>
    </source>
</evidence>
<dbReference type="Proteomes" id="UP000815677">
    <property type="component" value="Unassembled WGS sequence"/>
</dbReference>
<protein>
    <recommendedName>
        <fullName evidence="2">ribonuclease T2</fullName>
        <ecNumber evidence="2">4.6.1.19</ecNumber>
    </recommendedName>
</protein>
<name>A0ABQ0LX91_MYCCL</name>
<proteinExistence type="inferred from homology"/>
<dbReference type="SUPFAM" id="SSF55895">
    <property type="entry name" value="Ribonuclease Rh-like"/>
    <property type="match status" value="1"/>
</dbReference>
<accession>A0ABQ0LX91</accession>